<reference evidence="2" key="1">
    <citation type="submission" date="2009-10" db="EMBL/GenBank/DDBJ databases">
        <title>Diversity of trophic interactions inside an arsenic-rich microbial ecosystem.</title>
        <authorList>
            <person name="Bertin P.N."/>
            <person name="Heinrich-Salmeron A."/>
            <person name="Pelletier E."/>
            <person name="Goulhen-Chollet F."/>
            <person name="Arsene-Ploetze F."/>
            <person name="Gallien S."/>
            <person name="Calteau A."/>
            <person name="Vallenet D."/>
            <person name="Casiot C."/>
            <person name="Chane-Woon-Ming B."/>
            <person name="Giloteaux L."/>
            <person name="Barakat M."/>
            <person name="Bonnefoy V."/>
            <person name="Bruneel O."/>
            <person name="Chandler M."/>
            <person name="Cleiss J."/>
            <person name="Duran R."/>
            <person name="Elbaz-Poulichet F."/>
            <person name="Fonknechten N."/>
            <person name="Lauga B."/>
            <person name="Mornico D."/>
            <person name="Ortet P."/>
            <person name="Schaeffer C."/>
            <person name="Siguier P."/>
            <person name="Alexander Thil Smith A."/>
            <person name="Van Dorsselaer A."/>
            <person name="Weissenbach J."/>
            <person name="Medigue C."/>
            <person name="Le Paslier D."/>
        </authorList>
    </citation>
    <scope>NUCLEOTIDE SEQUENCE</scope>
</reference>
<feature type="region of interest" description="Disordered" evidence="1">
    <location>
        <begin position="1"/>
        <end position="31"/>
    </location>
</feature>
<evidence type="ECO:0000256" key="1">
    <source>
        <dbReference type="SAM" id="MobiDB-lite"/>
    </source>
</evidence>
<dbReference type="AlphaFoldDB" id="E6Q059"/>
<comment type="caution">
    <text evidence="2">The sequence shown here is derived from an EMBL/GenBank/DDBJ whole genome shotgun (WGS) entry which is preliminary data.</text>
</comment>
<sequence>MTFQGVHPGNSNGRAAKPHEVGVKLSLSNIS</sequence>
<dbReference type="EMBL" id="CABN01000149">
    <property type="protein sequence ID" value="CBI00568.1"/>
    <property type="molecule type" value="Genomic_DNA"/>
</dbReference>
<organism evidence="2">
    <name type="scientific">mine drainage metagenome</name>
    <dbReference type="NCBI Taxonomy" id="410659"/>
    <lineage>
        <taxon>unclassified sequences</taxon>
        <taxon>metagenomes</taxon>
        <taxon>ecological metagenomes</taxon>
    </lineage>
</organism>
<accession>E6Q059</accession>
<gene>
    <name evidence="2" type="ORF">CARN3_0111</name>
</gene>
<protein>
    <submittedName>
        <fullName evidence="2">Uncharacterized protein</fullName>
    </submittedName>
</protein>
<evidence type="ECO:0000313" key="2">
    <source>
        <dbReference type="EMBL" id="CBI00568.1"/>
    </source>
</evidence>
<feature type="compositionally biased region" description="Polar residues" evidence="1">
    <location>
        <begin position="1"/>
        <end position="13"/>
    </location>
</feature>
<proteinExistence type="predicted"/>
<name>E6Q059_9ZZZZ</name>